<keyword evidence="5" id="KW-0227">DNA damage</keyword>
<dbReference type="GO" id="GO:0046872">
    <property type="term" value="F:metal ion binding"/>
    <property type="evidence" value="ECO:0007669"/>
    <property type="project" value="UniProtKB-KW"/>
</dbReference>
<dbReference type="PIRSF" id="PIRSF001435">
    <property type="entry name" value="Nth"/>
    <property type="match status" value="1"/>
</dbReference>
<dbReference type="Pfam" id="PF00633">
    <property type="entry name" value="HHH"/>
    <property type="match status" value="1"/>
</dbReference>
<dbReference type="SMART" id="SM00478">
    <property type="entry name" value="ENDO3c"/>
    <property type="match status" value="1"/>
</dbReference>
<evidence type="ECO:0000256" key="4">
    <source>
        <dbReference type="ARBA" id="ARBA00022723"/>
    </source>
</evidence>
<dbReference type="CDD" id="cd00056">
    <property type="entry name" value="ENDO3c"/>
    <property type="match status" value="1"/>
</dbReference>
<dbReference type="InterPro" id="IPR000445">
    <property type="entry name" value="HhH_motif"/>
</dbReference>
<dbReference type="InterPro" id="IPR003265">
    <property type="entry name" value="HhH-GPD_domain"/>
</dbReference>
<dbReference type="InterPro" id="IPR003651">
    <property type="entry name" value="Endonuclease3_FeS-loop_motif"/>
</dbReference>
<evidence type="ECO:0000256" key="8">
    <source>
        <dbReference type="ARBA" id="ARBA00023014"/>
    </source>
</evidence>
<comment type="cofactor">
    <cofactor evidence="1">
        <name>[4Fe-4S] cluster</name>
        <dbReference type="ChEBI" id="CHEBI:49883"/>
    </cofactor>
</comment>
<dbReference type="GO" id="GO:0019104">
    <property type="term" value="F:DNA N-glycosylase activity"/>
    <property type="evidence" value="ECO:0007669"/>
    <property type="project" value="TreeGrafter"/>
</dbReference>
<dbReference type="Pfam" id="PF00730">
    <property type="entry name" value="HhH-GPD"/>
    <property type="match status" value="1"/>
</dbReference>
<organism evidence="12 13">
    <name type="scientific">Ignisphaera aggregans</name>
    <dbReference type="NCBI Taxonomy" id="334771"/>
    <lineage>
        <taxon>Archaea</taxon>
        <taxon>Thermoproteota</taxon>
        <taxon>Thermoprotei</taxon>
        <taxon>Desulfurococcales</taxon>
        <taxon>Desulfurococcaceae</taxon>
        <taxon>Ignisphaera</taxon>
    </lineage>
</organism>
<gene>
    <name evidence="12" type="ORF">EYH02_00475</name>
</gene>
<name>A0A832YYM6_9CREN</name>
<sequence>MVCTWNREKVLDLFNRLRGRYVVREDEFIALKLITSKGELFEVLVGIVLSQNTSERNAIRAFDNLKKVVKSVTPEALLRLSDEELQRAIAPAGLHRRRAIMLKKLASIFLVQGSCIIEKISELDVEAARQLLLKLPGIGPKTADVVLLMYFNKPTFPVDTNIDRVSRRLGIVSSDARYEDIRRRFLELLGRETSVLRLMHLLLIQHGRETCKARKPLCDRCVVSDLCCSFAKD</sequence>
<evidence type="ECO:0000256" key="10">
    <source>
        <dbReference type="ARBA" id="ARBA00023295"/>
    </source>
</evidence>
<dbReference type="GO" id="GO:0006285">
    <property type="term" value="P:base-excision repair, AP site formation"/>
    <property type="evidence" value="ECO:0007669"/>
    <property type="project" value="TreeGrafter"/>
</dbReference>
<dbReference type="Gene3D" id="1.10.340.30">
    <property type="entry name" value="Hypothetical protein, domain 2"/>
    <property type="match status" value="1"/>
</dbReference>
<dbReference type="PANTHER" id="PTHR10359:SF18">
    <property type="entry name" value="ENDONUCLEASE III"/>
    <property type="match status" value="1"/>
</dbReference>
<dbReference type="EMBL" id="DQTV01000010">
    <property type="protein sequence ID" value="HIP56537.1"/>
    <property type="molecule type" value="Genomic_DNA"/>
</dbReference>
<evidence type="ECO:0000256" key="3">
    <source>
        <dbReference type="ARBA" id="ARBA00022485"/>
    </source>
</evidence>
<dbReference type="GO" id="GO:0003677">
    <property type="term" value="F:DNA binding"/>
    <property type="evidence" value="ECO:0007669"/>
    <property type="project" value="InterPro"/>
</dbReference>
<dbReference type="Gene3D" id="1.10.1670.10">
    <property type="entry name" value="Helix-hairpin-Helix base-excision DNA repair enzymes (C-terminal)"/>
    <property type="match status" value="1"/>
</dbReference>
<dbReference type="PANTHER" id="PTHR10359">
    <property type="entry name" value="A/G-SPECIFIC ADENINE GLYCOSYLASE/ENDONUCLEASE III"/>
    <property type="match status" value="1"/>
</dbReference>
<keyword evidence="12" id="KW-0540">Nuclease</keyword>
<keyword evidence="12" id="KW-0255">Endonuclease</keyword>
<dbReference type="PROSITE" id="PS00764">
    <property type="entry name" value="ENDONUCLEASE_III_1"/>
    <property type="match status" value="1"/>
</dbReference>
<dbReference type="AlphaFoldDB" id="A0A832YYM6"/>
<keyword evidence="8" id="KW-0411">Iron-sulfur</keyword>
<evidence type="ECO:0000256" key="5">
    <source>
        <dbReference type="ARBA" id="ARBA00022763"/>
    </source>
</evidence>
<dbReference type="InterPro" id="IPR004035">
    <property type="entry name" value="Endouclease-III_FeS-bd_BS"/>
</dbReference>
<dbReference type="SMART" id="SM00525">
    <property type="entry name" value="FES"/>
    <property type="match status" value="1"/>
</dbReference>
<evidence type="ECO:0000313" key="12">
    <source>
        <dbReference type="EMBL" id="HIP56537.1"/>
    </source>
</evidence>
<keyword evidence="6" id="KW-0378">Hydrolase</keyword>
<evidence type="ECO:0000256" key="1">
    <source>
        <dbReference type="ARBA" id="ARBA00001966"/>
    </source>
</evidence>
<evidence type="ECO:0000259" key="11">
    <source>
        <dbReference type="SMART" id="SM00478"/>
    </source>
</evidence>
<dbReference type="GO" id="GO:0004519">
    <property type="term" value="F:endonuclease activity"/>
    <property type="evidence" value="ECO:0007669"/>
    <property type="project" value="UniProtKB-KW"/>
</dbReference>
<dbReference type="GO" id="GO:0051539">
    <property type="term" value="F:4 iron, 4 sulfur cluster binding"/>
    <property type="evidence" value="ECO:0007669"/>
    <property type="project" value="UniProtKB-KW"/>
</dbReference>
<comment type="similarity">
    <text evidence="2">Belongs to the Nth/MutY family.</text>
</comment>
<dbReference type="SUPFAM" id="SSF48150">
    <property type="entry name" value="DNA-glycosylase"/>
    <property type="match status" value="1"/>
</dbReference>
<keyword evidence="10" id="KW-0326">Glycosidase</keyword>
<evidence type="ECO:0000313" key="13">
    <source>
        <dbReference type="Proteomes" id="UP000605805"/>
    </source>
</evidence>
<dbReference type="Proteomes" id="UP000605805">
    <property type="component" value="Unassembled WGS sequence"/>
</dbReference>
<comment type="caution">
    <text evidence="12">The sequence shown here is derived from an EMBL/GenBank/DDBJ whole genome shotgun (WGS) entry which is preliminary data.</text>
</comment>
<keyword evidence="7" id="KW-0408">Iron</keyword>
<evidence type="ECO:0000256" key="6">
    <source>
        <dbReference type="ARBA" id="ARBA00022801"/>
    </source>
</evidence>
<evidence type="ECO:0000256" key="7">
    <source>
        <dbReference type="ARBA" id="ARBA00023004"/>
    </source>
</evidence>
<accession>A0A832YYM6</accession>
<keyword evidence="9" id="KW-0234">DNA repair</keyword>
<protein>
    <submittedName>
        <fullName evidence="12">Endonuclease III</fullName>
    </submittedName>
</protein>
<reference evidence="12" key="1">
    <citation type="journal article" date="2020" name="ISME J.">
        <title>Gammaproteobacteria mediating utilization of methyl-, sulfur- and petroleum organic compounds in deep ocean hydrothermal plumes.</title>
        <authorList>
            <person name="Zhou Z."/>
            <person name="Liu Y."/>
            <person name="Pan J."/>
            <person name="Cron B.R."/>
            <person name="Toner B.M."/>
            <person name="Anantharaman K."/>
            <person name="Breier J.A."/>
            <person name="Dick G.J."/>
            <person name="Li M."/>
        </authorList>
    </citation>
    <scope>NUCLEOTIDE SEQUENCE</scope>
    <source>
        <strain evidence="12">SZUA-1435</strain>
    </source>
</reference>
<evidence type="ECO:0000256" key="2">
    <source>
        <dbReference type="ARBA" id="ARBA00008343"/>
    </source>
</evidence>
<keyword evidence="3" id="KW-0004">4Fe-4S</keyword>
<dbReference type="InterPro" id="IPR011257">
    <property type="entry name" value="DNA_glycosylase"/>
</dbReference>
<evidence type="ECO:0000256" key="9">
    <source>
        <dbReference type="ARBA" id="ARBA00023204"/>
    </source>
</evidence>
<keyword evidence="4" id="KW-0479">Metal-binding</keyword>
<dbReference type="InterPro" id="IPR023170">
    <property type="entry name" value="HhH_base_excis_C"/>
</dbReference>
<dbReference type="Pfam" id="PF10576">
    <property type="entry name" value="EndIII_4Fe-2S"/>
    <property type="match status" value="1"/>
</dbReference>
<proteinExistence type="inferred from homology"/>
<feature type="domain" description="HhH-GPD" evidence="11">
    <location>
        <begin position="49"/>
        <end position="209"/>
    </location>
</feature>